<evidence type="ECO:0000256" key="7">
    <source>
        <dbReference type="SAM" id="Phobius"/>
    </source>
</evidence>
<dbReference type="CDD" id="cd10336">
    <property type="entry name" value="SLC6sbd_Tyt1-Like"/>
    <property type="match status" value="1"/>
</dbReference>
<keyword evidence="4 7" id="KW-1133">Transmembrane helix</keyword>
<feature type="transmembrane region" description="Helical" evidence="7">
    <location>
        <begin position="352"/>
        <end position="373"/>
    </location>
</feature>
<keyword evidence="3 6" id="KW-0812">Transmembrane</keyword>
<feature type="transmembrane region" description="Helical" evidence="7">
    <location>
        <begin position="393"/>
        <end position="411"/>
    </location>
</feature>
<name>A0A7T0C0V3_9BACT</name>
<dbReference type="Proteomes" id="UP000594464">
    <property type="component" value="Chromosome"/>
</dbReference>
<dbReference type="PROSITE" id="PS50267">
    <property type="entry name" value="NA_NEUROTRAN_SYMP_3"/>
    <property type="match status" value="1"/>
</dbReference>
<feature type="transmembrane region" description="Helical" evidence="7">
    <location>
        <begin position="93"/>
        <end position="120"/>
    </location>
</feature>
<evidence type="ECO:0000256" key="5">
    <source>
        <dbReference type="ARBA" id="ARBA00023136"/>
    </source>
</evidence>
<reference evidence="9" key="1">
    <citation type="submission" date="2020-02" db="EMBL/GenBank/DDBJ databases">
        <title>Genomic and physiological characterization of two novel Nitrospinaceae genera.</title>
        <authorList>
            <person name="Mueller A.J."/>
            <person name="Jung M.-Y."/>
            <person name="Strachan C.R."/>
            <person name="Herbold C.W."/>
            <person name="Kirkegaard R.H."/>
            <person name="Daims H."/>
        </authorList>
    </citation>
    <scope>NUCLEOTIDE SEQUENCE [LARGE SCALE GENOMIC DNA]</scope>
</reference>
<accession>A0A7T0C0V3</accession>
<dbReference type="SUPFAM" id="SSF161070">
    <property type="entry name" value="SNF-like"/>
    <property type="match status" value="1"/>
</dbReference>
<dbReference type="InterPro" id="IPR037272">
    <property type="entry name" value="SNS_sf"/>
</dbReference>
<keyword evidence="5 7" id="KW-0472">Membrane</keyword>
<dbReference type="NCBIfam" id="NF037979">
    <property type="entry name" value="Na_transp"/>
    <property type="match status" value="1"/>
</dbReference>
<protein>
    <recommendedName>
        <fullName evidence="6">Transporter</fullName>
    </recommendedName>
</protein>
<evidence type="ECO:0000313" key="8">
    <source>
        <dbReference type="EMBL" id="QPJ64327.1"/>
    </source>
</evidence>
<dbReference type="AlphaFoldDB" id="A0A7T0C0V3"/>
<sequence length="453" mass="49407">MSKPRKSIHGEWSSRFTFILAATGSAIGLGNIWKFPYIAGENGGGAFVFVFLICVLVLGLPLIIAEVAIGRYGRQNPINSISNIVEENKSHPMWAVTGWLCLLSGFIIFSFYSVISGWVFSYGLQMGLGTFQNISPDDSIKIFNQFLSQPWTLLFWHSLFSLLTLLVVAKGVQTGIEKAVEILMPVLLILILTLLAYALSTGKFMEGLRFMFDFDFSKLTGESILIAMGQAFFTLSLASGAMMIYGSYLPRGISIPKACFMIAAADTAIAILAGLAIFPIVFAHGLEPASGPGLIFQTLPVAFGNMFGGQVFGALFFMLLLLAAFTSAISMIEATVAWLVENHDMTRNKASLLGGLGAWLLGLGTLLSFNLWSGKTLFGKNFFENIDYLVTNIMMPLGGILIALFASWVMSKHSILNELGIKEGPGFWVWRVSAGLIAPVLVLLVFFHSIEFF</sequence>
<dbReference type="GO" id="GO:0016020">
    <property type="term" value="C:membrane"/>
    <property type="evidence" value="ECO:0007669"/>
    <property type="project" value="UniProtKB-SubCell"/>
</dbReference>
<dbReference type="PANTHER" id="PTHR42948">
    <property type="entry name" value="TRANSPORTER"/>
    <property type="match status" value="1"/>
</dbReference>
<evidence type="ECO:0000256" key="6">
    <source>
        <dbReference type="RuleBase" id="RU003732"/>
    </source>
</evidence>
<dbReference type="PRINTS" id="PR00176">
    <property type="entry name" value="NANEUSMPORT"/>
</dbReference>
<keyword evidence="6" id="KW-0769">Symport</keyword>
<keyword evidence="2 6" id="KW-0813">Transport</keyword>
<evidence type="ECO:0000313" key="9">
    <source>
        <dbReference type="Proteomes" id="UP000594464"/>
    </source>
</evidence>
<feature type="transmembrane region" description="Helical" evidence="7">
    <location>
        <begin position="432"/>
        <end position="450"/>
    </location>
</feature>
<comment type="subcellular location">
    <subcellularLocation>
        <location evidence="1">Membrane</location>
        <topology evidence="1">Multi-pass membrane protein</topology>
    </subcellularLocation>
</comment>
<proteinExistence type="inferred from homology"/>
<dbReference type="InterPro" id="IPR047218">
    <property type="entry name" value="YocR/YhdH-like"/>
</dbReference>
<feature type="transmembrane region" description="Helical" evidence="7">
    <location>
        <begin position="45"/>
        <end position="72"/>
    </location>
</feature>
<organism evidence="8 9">
    <name type="scientific">Candidatus Nitrohelix vancouverensis</name>
    <dbReference type="NCBI Taxonomy" id="2705534"/>
    <lineage>
        <taxon>Bacteria</taxon>
        <taxon>Pseudomonadati</taxon>
        <taxon>Nitrospinota/Tectimicrobiota group</taxon>
        <taxon>Nitrospinota</taxon>
        <taxon>Nitrospinia</taxon>
        <taxon>Nitrospinales</taxon>
        <taxon>Nitrospinaceae</taxon>
        <taxon>Candidatus Nitrohelix</taxon>
    </lineage>
</organism>
<evidence type="ECO:0000256" key="3">
    <source>
        <dbReference type="ARBA" id="ARBA00022692"/>
    </source>
</evidence>
<feature type="transmembrane region" description="Helical" evidence="7">
    <location>
        <begin position="314"/>
        <end position="340"/>
    </location>
</feature>
<evidence type="ECO:0000256" key="1">
    <source>
        <dbReference type="ARBA" id="ARBA00004141"/>
    </source>
</evidence>
<feature type="transmembrane region" description="Helical" evidence="7">
    <location>
        <begin position="12"/>
        <end position="33"/>
    </location>
</feature>
<dbReference type="Pfam" id="PF00209">
    <property type="entry name" value="SNF"/>
    <property type="match status" value="2"/>
</dbReference>
<feature type="transmembrane region" description="Helical" evidence="7">
    <location>
        <begin position="179"/>
        <end position="199"/>
    </location>
</feature>
<gene>
    <name evidence="8" type="ORF">G3M78_02505</name>
</gene>
<evidence type="ECO:0000256" key="4">
    <source>
        <dbReference type="ARBA" id="ARBA00022989"/>
    </source>
</evidence>
<dbReference type="PROSITE" id="PS00610">
    <property type="entry name" value="NA_NEUROTRAN_SYMP_1"/>
    <property type="match status" value="1"/>
</dbReference>
<feature type="transmembrane region" description="Helical" evidence="7">
    <location>
        <begin position="258"/>
        <end position="282"/>
    </location>
</feature>
<dbReference type="EMBL" id="CP048620">
    <property type="protein sequence ID" value="QPJ64327.1"/>
    <property type="molecule type" value="Genomic_DNA"/>
</dbReference>
<dbReference type="KEGG" id="nva:G3M78_02505"/>
<feature type="transmembrane region" description="Helical" evidence="7">
    <location>
        <begin position="224"/>
        <end position="246"/>
    </location>
</feature>
<feature type="transmembrane region" description="Helical" evidence="7">
    <location>
        <begin position="153"/>
        <end position="172"/>
    </location>
</feature>
<dbReference type="PANTHER" id="PTHR42948:SF1">
    <property type="entry name" value="TRANSPORTER"/>
    <property type="match status" value="1"/>
</dbReference>
<dbReference type="GO" id="GO:0015293">
    <property type="term" value="F:symporter activity"/>
    <property type="evidence" value="ECO:0007669"/>
    <property type="project" value="UniProtKB-KW"/>
</dbReference>
<dbReference type="InterPro" id="IPR000175">
    <property type="entry name" value="Na/ntran_symport"/>
</dbReference>
<evidence type="ECO:0000256" key="2">
    <source>
        <dbReference type="ARBA" id="ARBA00022448"/>
    </source>
</evidence>
<comment type="similarity">
    <text evidence="6">Belongs to the sodium:neurotransmitter symporter (SNF) (TC 2.A.22) family.</text>
</comment>